<accession>A0A915DYH2</accession>
<sequence>MAITIPADIWLEVLTYLGVNDVKNLIHLSNLAFSRLIVYHARKVGFMKEMPKIFYKKSTEAVADLKKTDSGYELVASKDYAVEVAPWDTRVVNTGISFIVPNGVKAKIFSAANPHWALMSEECMKKGEHTPKKLIVQNISGSSRPVPANEALAKIIFYCEGLFSRNCYLASSGTVTVPANGIKSVPIQVFIPCSEMQSIQPFLKEGSTALIVGASEFRMGQEVFVVPQIISSPIPDDFSLDVANSSAIDVVLSPGNKLAFFSAYPFQNYDLKYSIDTSQKERKVDLATKRAIIEGFSKGKGYKVLSEEFGIKKASVQNIIQNKTAILGAIDGGTEAKRARLKAGRHENLERALVQWLKQTRAQNVPVGEAQRALRLVRQYVEKNFANPQLLRQSDALDEAFWQDGQKKSCNWYVEILDALMK</sequence>
<evidence type="ECO:0000313" key="1">
    <source>
        <dbReference type="Proteomes" id="UP000887574"/>
    </source>
</evidence>
<dbReference type="Proteomes" id="UP000887574">
    <property type="component" value="Unplaced"/>
</dbReference>
<reference evidence="2" key="1">
    <citation type="submission" date="2022-11" db="UniProtKB">
        <authorList>
            <consortium name="WormBaseParasite"/>
        </authorList>
    </citation>
    <scope>IDENTIFICATION</scope>
</reference>
<evidence type="ECO:0000313" key="2">
    <source>
        <dbReference type="WBParaSite" id="jg24053"/>
    </source>
</evidence>
<dbReference type="AlphaFoldDB" id="A0A915DYH2"/>
<organism evidence="1 2">
    <name type="scientific">Ditylenchus dipsaci</name>
    <dbReference type="NCBI Taxonomy" id="166011"/>
    <lineage>
        <taxon>Eukaryota</taxon>
        <taxon>Metazoa</taxon>
        <taxon>Ecdysozoa</taxon>
        <taxon>Nematoda</taxon>
        <taxon>Chromadorea</taxon>
        <taxon>Rhabditida</taxon>
        <taxon>Tylenchina</taxon>
        <taxon>Tylenchomorpha</taxon>
        <taxon>Sphaerularioidea</taxon>
        <taxon>Anguinidae</taxon>
        <taxon>Anguininae</taxon>
        <taxon>Ditylenchus</taxon>
    </lineage>
</organism>
<protein>
    <submittedName>
        <fullName evidence="2">HTH CENPB-type domain-containing protein</fullName>
    </submittedName>
</protein>
<dbReference type="InterPro" id="IPR036388">
    <property type="entry name" value="WH-like_DNA-bd_sf"/>
</dbReference>
<dbReference type="WBParaSite" id="jg24053">
    <property type="protein sequence ID" value="jg24053"/>
    <property type="gene ID" value="jg24053"/>
</dbReference>
<dbReference type="SUPFAM" id="SSF51283">
    <property type="entry name" value="dUTPase-like"/>
    <property type="match status" value="1"/>
</dbReference>
<proteinExistence type="predicted"/>
<keyword evidence="1" id="KW-1185">Reference proteome</keyword>
<dbReference type="InterPro" id="IPR036157">
    <property type="entry name" value="dUTPase-like_sf"/>
</dbReference>
<dbReference type="Gene3D" id="1.10.10.10">
    <property type="entry name" value="Winged helix-like DNA-binding domain superfamily/Winged helix DNA-binding domain"/>
    <property type="match status" value="1"/>
</dbReference>
<name>A0A915DYH2_9BILA</name>